<dbReference type="Gene3D" id="3.30.1360.10">
    <property type="entry name" value="RNA polymerase, RBP11-like subunit"/>
    <property type="match status" value="1"/>
</dbReference>
<evidence type="ECO:0000313" key="4">
    <source>
        <dbReference type="EMBL" id="SVB80760.1"/>
    </source>
</evidence>
<evidence type="ECO:0000256" key="2">
    <source>
        <dbReference type="ARBA" id="ARBA00023163"/>
    </source>
</evidence>
<dbReference type="SUPFAM" id="SSF55257">
    <property type="entry name" value="RBP11-like subunits of RNA polymerase"/>
    <property type="match status" value="1"/>
</dbReference>
<dbReference type="AlphaFoldDB" id="A0A382H0H0"/>
<dbReference type="GO" id="GO:0046983">
    <property type="term" value="F:protein dimerization activity"/>
    <property type="evidence" value="ECO:0007669"/>
    <property type="project" value="InterPro"/>
</dbReference>
<name>A0A382H0H0_9ZZZZ</name>
<dbReference type="HAMAP" id="MF_00261">
    <property type="entry name" value="RNApol_arch_Rpo11"/>
    <property type="match status" value="1"/>
</dbReference>
<evidence type="ECO:0000259" key="3">
    <source>
        <dbReference type="Pfam" id="PF13656"/>
    </source>
</evidence>
<dbReference type="GO" id="GO:0003899">
    <property type="term" value="F:DNA-directed RNA polymerase activity"/>
    <property type="evidence" value="ECO:0007669"/>
    <property type="project" value="InterPro"/>
</dbReference>
<evidence type="ECO:0000256" key="1">
    <source>
        <dbReference type="ARBA" id="ARBA00022478"/>
    </source>
</evidence>
<accession>A0A382H0H0</accession>
<protein>
    <recommendedName>
        <fullName evidence="3">DNA-directed RNA polymerase RBP11-like dimerisation domain-containing protein</fullName>
    </recommendedName>
</protein>
<gene>
    <name evidence="4" type="ORF">METZ01_LOCUS233614</name>
</gene>
<proteinExistence type="inferred from homology"/>
<dbReference type="GO" id="GO:0000428">
    <property type="term" value="C:DNA-directed RNA polymerase complex"/>
    <property type="evidence" value="ECO:0007669"/>
    <property type="project" value="UniProtKB-KW"/>
</dbReference>
<dbReference type="InterPro" id="IPR036603">
    <property type="entry name" value="RBP11-like"/>
</dbReference>
<keyword evidence="2" id="KW-0804">Transcription</keyword>
<reference evidence="4" key="1">
    <citation type="submission" date="2018-05" db="EMBL/GenBank/DDBJ databases">
        <authorList>
            <person name="Lanie J.A."/>
            <person name="Ng W.-L."/>
            <person name="Kazmierczak K.M."/>
            <person name="Andrzejewski T.M."/>
            <person name="Davidsen T.M."/>
            <person name="Wayne K.J."/>
            <person name="Tettelin H."/>
            <person name="Glass J.I."/>
            <person name="Rusch D."/>
            <person name="Podicherti R."/>
            <person name="Tsui H.-C.T."/>
            <person name="Winkler M.E."/>
        </authorList>
    </citation>
    <scope>NUCLEOTIDE SEQUENCE</scope>
</reference>
<sequence length="89" mass="10101">MEIYPMDSTPNEAKLSIKDGDIGVLYIIQHELLKLQNTEFAGVITRHPLTNEIWMRVNSTNPLKDISKATDTAIKSIDEIKKVFTSKLK</sequence>
<feature type="domain" description="DNA-directed RNA polymerase RBP11-like dimerisation" evidence="3">
    <location>
        <begin position="13"/>
        <end position="82"/>
    </location>
</feature>
<dbReference type="GO" id="GO:0006351">
    <property type="term" value="P:DNA-templated transcription"/>
    <property type="evidence" value="ECO:0007669"/>
    <property type="project" value="InterPro"/>
</dbReference>
<dbReference type="EMBL" id="UINC01058467">
    <property type="protein sequence ID" value="SVB80760.1"/>
    <property type="molecule type" value="Genomic_DNA"/>
</dbReference>
<dbReference type="InterPro" id="IPR022905">
    <property type="entry name" value="Rpo11-like"/>
</dbReference>
<dbReference type="InterPro" id="IPR009025">
    <property type="entry name" value="RBP11-like_dimer"/>
</dbReference>
<organism evidence="4">
    <name type="scientific">marine metagenome</name>
    <dbReference type="NCBI Taxonomy" id="408172"/>
    <lineage>
        <taxon>unclassified sequences</taxon>
        <taxon>metagenomes</taxon>
        <taxon>ecological metagenomes</taxon>
    </lineage>
</organism>
<keyword evidence="1" id="KW-0240">DNA-directed RNA polymerase</keyword>
<dbReference type="Pfam" id="PF13656">
    <property type="entry name" value="RNA_pol_L_2"/>
    <property type="match status" value="1"/>
</dbReference>